<sequence>MIIKKILFLPMVLILMIGTVSAQKVTLRESEKGIDFMLGEQRVLTYQTAVEPVPEGVNPDYAKSGFIHPLTSPSGQVLTRIQPKDHYHHYGIWGPWTRATIGGRMVDFWNLADHKGRVDFDRVIAKKEAGGVAELTVRQNHLDLTAPESEKLAISEDLVIKVMPVDKGRFLVDYTTNISTKLKDGILLDAYRYGGGLGFRATEVWGSDNSTVLTSEGKDRKTADGTEAKWIIITGESNAPEGKSGLLILSHNTNKAHPEPLRVWPEENYNRQGNVFVEFTPIRHESWEILPNKRYSLKYRMIVFDGELTAEEANKYWSAFVK</sequence>
<evidence type="ECO:0000313" key="1">
    <source>
        <dbReference type="EMBL" id="SIN72518.1"/>
    </source>
</evidence>
<dbReference type="OrthoDB" id="2540540at2"/>
<evidence type="ECO:0000313" key="2">
    <source>
        <dbReference type="Proteomes" id="UP000185221"/>
    </source>
</evidence>
<dbReference type="STRING" id="226505.SAMN05444394_1212"/>
<dbReference type="InterPro" id="IPR029475">
    <property type="entry name" value="DUF6807"/>
</dbReference>
<name>A0A1N6DNY6_9BACT</name>
<gene>
    <name evidence="1" type="ORF">SAMN05444394_1212</name>
</gene>
<proteinExistence type="predicted"/>
<accession>A0A1N6DNY6</accession>
<dbReference type="AlphaFoldDB" id="A0A1N6DNY6"/>
<dbReference type="RefSeq" id="WP_074223890.1">
    <property type="nucleotide sequence ID" value="NZ_FSRC01000001.1"/>
</dbReference>
<dbReference type="Pfam" id="PF14100">
    <property type="entry name" value="DUF6807"/>
    <property type="match status" value="1"/>
</dbReference>
<organism evidence="1 2">
    <name type="scientific">Algoriphagus halophilus</name>
    <dbReference type="NCBI Taxonomy" id="226505"/>
    <lineage>
        <taxon>Bacteria</taxon>
        <taxon>Pseudomonadati</taxon>
        <taxon>Bacteroidota</taxon>
        <taxon>Cytophagia</taxon>
        <taxon>Cytophagales</taxon>
        <taxon>Cyclobacteriaceae</taxon>
        <taxon>Algoriphagus</taxon>
    </lineage>
</organism>
<dbReference type="EMBL" id="FSRC01000001">
    <property type="protein sequence ID" value="SIN72518.1"/>
    <property type="molecule type" value="Genomic_DNA"/>
</dbReference>
<keyword evidence="2" id="KW-1185">Reference proteome</keyword>
<dbReference type="Proteomes" id="UP000185221">
    <property type="component" value="Unassembled WGS sequence"/>
</dbReference>
<protein>
    <submittedName>
        <fullName evidence="1">Methane oxygenase PmoA</fullName>
    </submittedName>
</protein>
<reference evidence="2" key="1">
    <citation type="submission" date="2016-11" db="EMBL/GenBank/DDBJ databases">
        <authorList>
            <person name="Varghese N."/>
            <person name="Submissions S."/>
        </authorList>
    </citation>
    <scope>NUCLEOTIDE SEQUENCE [LARGE SCALE GENOMIC DNA]</scope>
    <source>
        <strain evidence="2">DSM 15292</strain>
    </source>
</reference>